<dbReference type="GO" id="GO:0019310">
    <property type="term" value="P:inositol catabolic process"/>
    <property type="evidence" value="ECO:0007669"/>
    <property type="project" value="InterPro"/>
</dbReference>
<dbReference type="InterPro" id="IPR045229">
    <property type="entry name" value="TPP_enz"/>
</dbReference>
<dbReference type="SUPFAM" id="SSF52467">
    <property type="entry name" value="DHS-like NAD/FAD-binding domain"/>
    <property type="match status" value="1"/>
</dbReference>
<dbReference type="EMBL" id="MKGR01000006">
    <property type="protein sequence ID" value="OKP07847.1"/>
    <property type="molecule type" value="Genomic_DNA"/>
</dbReference>
<dbReference type="Gene3D" id="3.40.50.1220">
    <property type="entry name" value="TPP-binding domain"/>
    <property type="match status" value="1"/>
</dbReference>
<feature type="domain" description="Thiamine pyrophosphate enzyme central" evidence="4">
    <location>
        <begin position="224"/>
        <end position="358"/>
    </location>
</feature>
<dbReference type="GO" id="GO:0016823">
    <property type="term" value="F:hydrolase activity, acting on acid carbon-carbon bonds, in ketonic substances"/>
    <property type="evidence" value="ECO:0007669"/>
    <property type="project" value="InterPro"/>
</dbReference>
<dbReference type="GO" id="GO:0003984">
    <property type="term" value="F:acetolactate synthase activity"/>
    <property type="evidence" value="ECO:0007669"/>
    <property type="project" value="TreeGrafter"/>
</dbReference>
<dbReference type="Proteomes" id="UP000186277">
    <property type="component" value="Unassembled WGS sequence"/>
</dbReference>
<feature type="domain" description="Thiamine pyrophosphate enzyme TPP-binding" evidence="5">
    <location>
        <begin position="444"/>
        <end position="603"/>
    </location>
</feature>
<comment type="similarity">
    <text evidence="1 3">Belongs to the TPP enzyme family.</text>
</comment>
<dbReference type="InterPro" id="IPR012001">
    <property type="entry name" value="Thiamin_PyroP_enz_TPP-bd_dom"/>
</dbReference>
<dbReference type="InterPro" id="IPR029061">
    <property type="entry name" value="THDP-binding"/>
</dbReference>
<dbReference type="Pfam" id="PF02775">
    <property type="entry name" value="TPP_enzyme_C"/>
    <property type="match status" value="1"/>
</dbReference>
<dbReference type="AlphaFoldDB" id="A0A1Q5U5V8"/>
<evidence type="ECO:0000259" key="5">
    <source>
        <dbReference type="Pfam" id="PF02775"/>
    </source>
</evidence>
<evidence type="ECO:0000313" key="8">
    <source>
        <dbReference type="Proteomes" id="UP000186277"/>
    </source>
</evidence>
<keyword evidence="8" id="KW-1185">Reference proteome</keyword>
<dbReference type="GO" id="GO:0050660">
    <property type="term" value="F:flavin adenine dinucleotide binding"/>
    <property type="evidence" value="ECO:0007669"/>
    <property type="project" value="TreeGrafter"/>
</dbReference>
<keyword evidence="2 3" id="KW-0786">Thiamine pyrophosphate</keyword>
<proteinExistence type="inferred from homology"/>
<dbReference type="GO" id="GO:0000287">
    <property type="term" value="F:magnesium ion binding"/>
    <property type="evidence" value="ECO:0007669"/>
    <property type="project" value="InterPro"/>
</dbReference>
<reference evidence="7 8" key="1">
    <citation type="submission" date="2016-09" db="EMBL/GenBank/DDBJ databases">
        <title>Xenorhabdus thuongxuanensis sp. nov. and Xenorhabdus eapokensis sp. nov., isolated from Steinernema species.</title>
        <authorList>
            <person name="Kaempfer P."/>
            <person name="Tobias N.J."/>
            <person name="Phan Ke L."/>
            <person name="Bode H.B."/>
            <person name="Glaeser S.P."/>
        </authorList>
    </citation>
    <scope>NUCLEOTIDE SEQUENCE [LARGE SCALE GENOMIC DNA]</scope>
    <source>
        <strain evidence="7 8">30TX1</strain>
    </source>
</reference>
<dbReference type="GO" id="GO:0005948">
    <property type="term" value="C:acetolactate synthase complex"/>
    <property type="evidence" value="ECO:0007669"/>
    <property type="project" value="TreeGrafter"/>
</dbReference>
<accession>A0A1Q5U5V8</accession>
<dbReference type="InterPro" id="IPR030817">
    <property type="entry name" value="Myo_inos_IolD"/>
</dbReference>
<evidence type="ECO:0000256" key="2">
    <source>
        <dbReference type="ARBA" id="ARBA00023052"/>
    </source>
</evidence>
<evidence type="ECO:0000313" key="7">
    <source>
        <dbReference type="EMBL" id="OKP07847.1"/>
    </source>
</evidence>
<dbReference type="InterPro" id="IPR011766">
    <property type="entry name" value="TPP_enzyme_TPP-bd"/>
</dbReference>
<comment type="caution">
    <text evidence="7">The sequence shown here is derived from an EMBL/GenBank/DDBJ whole genome shotgun (WGS) entry which is preliminary data.</text>
</comment>
<dbReference type="PANTHER" id="PTHR18968:SF9">
    <property type="entry name" value="3D-(3,5_4)-TRIHYDROXYCYCLOHEXANE-1,2-DIONE HYDROLASE"/>
    <property type="match status" value="1"/>
</dbReference>
<protein>
    <submittedName>
        <fullName evidence="7">Acetolactate synthase catalytic subunit</fullName>
    </submittedName>
</protein>
<dbReference type="PROSITE" id="PS00187">
    <property type="entry name" value="TPP_ENZYMES"/>
    <property type="match status" value="1"/>
</dbReference>
<dbReference type="PANTHER" id="PTHR18968">
    <property type="entry name" value="THIAMINE PYROPHOSPHATE ENZYMES"/>
    <property type="match status" value="1"/>
</dbReference>
<dbReference type="CDD" id="cd02003">
    <property type="entry name" value="TPP_IolD"/>
    <property type="match status" value="1"/>
</dbReference>
<dbReference type="Gene3D" id="3.40.50.970">
    <property type="match status" value="2"/>
</dbReference>
<dbReference type="GO" id="GO:0009099">
    <property type="term" value="P:L-valine biosynthetic process"/>
    <property type="evidence" value="ECO:0007669"/>
    <property type="project" value="TreeGrafter"/>
</dbReference>
<evidence type="ECO:0000259" key="4">
    <source>
        <dbReference type="Pfam" id="PF00205"/>
    </source>
</evidence>
<dbReference type="NCBIfam" id="TIGR04377">
    <property type="entry name" value="myo_inos_iolD"/>
    <property type="match status" value="1"/>
</dbReference>
<gene>
    <name evidence="7" type="ORF">Xentx_01243</name>
</gene>
<dbReference type="GO" id="GO:0030976">
    <property type="term" value="F:thiamine pyrophosphate binding"/>
    <property type="evidence" value="ECO:0007669"/>
    <property type="project" value="InterPro"/>
</dbReference>
<dbReference type="SUPFAM" id="SSF52518">
    <property type="entry name" value="Thiamin diphosphate-binding fold (THDP-binding)"/>
    <property type="match status" value="2"/>
</dbReference>
<organism evidence="7 8">
    <name type="scientific">Xenorhabdus thuongxuanensis</name>
    <dbReference type="NCBI Taxonomy" id="1873484"/>
    <lineage>
        <taxon>Bacteria</taxon>
        <taxon>Pseudomonadati</taxon>
        <taxon>Pseudomonadota</taxon>
        <taxon>Gammaproteobacteria</taxon>
        <taxon>Enterobacterales</taxon>
        <taxon>Morganellaceae</taxon>
        <taxon>Xenorhabdus</taxon>
    </lineage>
</organism>
<dbReference type="Pfam" id="PF00205">
    <property type="entry name" value="TPP_enzyme_M"/>
    <property type="match status" value="1"/>
</dbReference>
<dbReference type="InterPro" id="IPR012000">
    <property type="entry name" value="Thiamin_PyroP_enz_cen_dom"/>
</dbReference>
<dbReference type="InterPro" id="IPR000399">
    <property type="entry name" value="TPP-bd_CS"/>
</dbReference>
<dbReference type="GO" id="GO:0009097">
    <property type="term" value="P:isoleucine biosynthetic process"/>
    <property type="evidence" value="ECO:0007669"/>
    <property type="project" value="TreeGrafter"/>
</dbReference>
<name>A0A1Q5U5V8_9GAMM</name>
<dbReference type="CDD" id="cd07035">
    <property type="entry name" value="TPP_PYR_POX_like"/>
    <property type="match status" value="1"/>
</dbReference>
<dbReference type="OrthoDB" id="3194735at2"/>
<evidence type="ECO:0000259" key="6">
    <source>
        <dbReference type="Pfam" id="PF02776"/>
    </source>
</evidence>
<feature type="domain" description="Thiamine pyrophosphate enzyme N-terminal TPP-binding" evidence="6">
    <location>
        <begin position="47"/>
        <end position="135"/>
    </location>
</feature>
<sequence>MKNRAINTQKMTMAQALIKFLNQQYINVDGEEYPFIRGVLTIFGHGNVVGLGQALEQESGHLRVYQGCNEQGMAHIATGFAKQKKRRQIFAVTSSVGPGAANMVTAAATATANRIPLLLLPGDTFACRQPDPVLQQIEQYGDGTISTNDCFRPVSRYWDRISRPEQLMTAMLHAMRVLTDPADTGAVTICLPQDVQGEVWDYPDYFFQKRVHQIERRPASQVRIQEAITLIQRKRKPLLICGGGVRYSEAHEAFRHFAETFHIPFTETQAGKSTVVAAHPLNCGGIGTTGCLAANQLAKEADLIIGVGTRFTDFTTASKSLFQHPEVEFLTINVAEFDACKLDAVGVLADAREGLNAITQALSKTEWRSEWQQEIVQAKANWQRELKRLFSIQYQAGFKPEIAGHLDEKLEEYSETLQTNLTQTRVLGLMDQYLEPNAIIVGAAGSLPGDLQRVWQPKVPDTYHLEYGYSCMGYEIAASLGAKLACPEQPVYAMVGDGSYLMLNSELQTAIQENIKITVLLFDNAGFGCINNLQMSQGMGSFATENRYRNQQNGRLDGALISVDFAKNAESYGCKSYRVHDEQQLIAALQDAQKQPCATLIDIKVLPKTMTHDYASWWRTGTAQLADNPEIAASAEKIREYVEKKARQY</sequence>
<evidence type="ECO:0000256" key="1">
    <source>
        <dbReference type="ARBA" id="ARBA00007812"/>
    </source>
</evidence>
<dbReference type="Pfam" id="PF02776">
    <property type="entry name" value="TPP_enzyme_N"/>
    <property type="match status" value="1"/>
</dbReference>
<dbReference type="InterPro" id="IPR029035">
    <property type="entry name" value="DHS-like_NAD/FAD-binding_dom"/>
</dbReference>
<evidence type="ECO:0000256" key="3">
    <source>
        <dbReference type="RuleBase" id="RU362132"/>
    </source>
</evidence>